<comment type="caution">
    <text evidence="1">Lacks conserved residue(s) required for the propagation of feature annotation.</text>
</comment>
<dbReference type="Pfam" id="PF01400">
    <property type="entry name" value="Astacin"/>
    <property type="match status" value="1"/>
</dbReference>
<dbReference type="PANTHER" id="PTHR23282:SF101">
    <property type="entry name" value="MAM DOMAIN-CONTAINING PROTEIN"/>
    <property type="match status" value="1"/>
</dbReference>
<dbReference type="Gene3D" id="2.60.120.200">
    <property type="match status" value="1"/>
</dbReference>
<dbReference type="Pfam" id="PF00629">
    <property type="entry name" value="MAM"/>
    <property type="match status" value="1"/>
</dbReference>
<dbReference type="InterPro" id="IPR024079">
    <property type="entry name" value="MetalloPept_cat_dom_sf"/>
</dbReference>
<keyword evidence="2" id="KW-0862">Zinc</keyword>
<comment type="caution">
    <text evidence="5">The sequence shown here is derived from an EMBL/GenBank/DDBJ whole genome shotgun (WGS) entry which is preliminary data.</text>
</comment>
<dbReference type="PRINTS" id="PR00480">
    <property type="entry name" value="ASTACIN"/>
</dbReference>
<evidence type="ECO:0000259" key="3">
    <source>
        <dbReference type="PROSITE" id="PS50060"/>
    </source>
</evidence>
<dbReference type="SMART" id="SM00137">
    <property type="entry name" value="MAM"/>
    <property type="match status" value="1"/>
</dbReference>
<keyword evidence="2" id="KW-0378">Hydrolase</keyword>
<name>A0ABQ9G221_TEGGR</name>
<evidence type="ECO:0000256" key="2">
    <source>
        <dbReference type="RuleBase" id="RU361183"/>
    </source>
</evidence>
<feature type="domain" description="MAM" evidence="3">
    <location>
        <begin position="170"/>
        <end position="324"/>
    </location>
</feature>
<dbReference type="EMBL" id="JARBDR010000018">
    <property type="protein sequence ID" value="KAJ8322005.1"/>
    <property type="molecule type" value="Genomic_DNA"/>
</dbReference>
<dbReference type="Gene3D" id="3.40.390.10">
    <property type="entry name" value="Collagenase (Catalytic Domain)"/>
    <property type="match status" value="1"/>
</dbReference>
<dbReference type="CDD" id="cd06263">
    <property type="entry name" value="MAM"/>
    <property type="match status" value="1"/>
</dbReference>
<dbReference type="SUPFAM" id="SSF49899">
    <property type="entry name" value="Concanavalin A-like lectins/glucanases"/>
    <property type="match status" value="1"/>
</dbReference>
<evidence type="ECO:0000259" key="4">
    <source>
        <dbReference type="PROSITE" id="PS51864"/>
    </source>
</evidence>
<keyword evidence="2" id="KW-0482">Metalloprotease</keyword>
<proteinExistence type="predicted"/>
<dbReference type="PANTHER" id="PTHR23282">
    <property type="entry name" value="APICAL ENDOSOMAL GLYCOPROTEIN PRECURSOR"/>
    <property type="match status" value="1"/>
</dbReference>
<reference evidence="5 6" key="1">
    <citation type="submission" date="2022-12" db="EMBL/GenBank/DDBJ databases">
        <title>Chromosome-level genome of Tegillarca granosa.</title>
        <authorList>
            <person name="Kim J."/>
        </authorList>
    </citation>
    <scope>NUCLEOTIDE SEQUENCE [LARGE SCALE GENOMIC DNA]</scope>
    <source>
        <strain evidence="5">Teg-2019</strain>
        <tissue evidence="5">Adductor muscle</tissue>
    </source>
</reference>
<evidence type="ECO:0000256" key="1">
    <source>
        <dbReference type="PROSITE-ProRule" id="PRU01211"/>
    </source>
</evidence>
<keyword evidence="2" id="KW-0645">Protease</keyword>
<dbReference type="PROSITE" id="PS51864">
    <property type="entry name" value="ASTACIN"/>
    <property type="match status" value="1"/>
</dbReference>
<gene>
    <name evidence="5" type="ORF">KUTeg_000476</name>
</gene>
<accession>A0ABQ9G221</accession>
<keyword evidence="2" id="KW-0479">Metal-binding</keyword>
<dbReference type="PROSITE" id="PS50060">
    <property type="entry name" value="MAM_2"/>
    <property type="match status" value="1"/>
</dbReference>
<keyword evidence="6" id="KW-1185">Reference proteome</keyword>
<dbReference type="InterPro" id="IPR013320">
    <property type="entry name" value="ConA-like_dom_sf"/>
</dbReference>
<feature type="domain" description="Peptidase M12A" evidence="4">
    <location>
        <begin position="1"/>
        <end position="165"/>
    </location>
</feature>
<sequence length="324" mass="36675">MKEVEASTYSAGKPCVTFVIRDGQPDYVEFTTIPGNSGDSVPGKIGGKQTIHLYDNINKADIMQLLAYTLGFYNEFRRPDRDSFVNIHYENIAPENQGFFALTNDTTNFNYPFDFNSITFFHPYAYALDPSKPTMTARYESQTFPWKLSLSQYDITNIQREYQCGIGLLTYCNFEFDFCQWTQDTTDDFDFVRQKGPGDSDATGPTADYSNGIGYYVLAEAKGNHNQDARLMSPVLDAGTYCIRLYYYLYGSDIHTVKLIRRMSGVDTVLEELSGNQGALWHSFYNDYTADAPFQFVLEAVIGGSDLGDMAFDDVYILKGRCVV</sequence>
<dbReference type="InterPro" id="IPR001506">
    <property type="entry name" value="Peptidase_M12A"/>
</dbReference>
<dbReference type="Proteomes" id="UP001217089">
    <property type="component" value="Unassembled WGS sequence"/>
</dbReference>
<dbReference type="SUPFAM" id="SSF55486">
    <property type="entry name" value="Metalloproteases ('zincins'), catalytic domain"/>
    <property type="match status" value="1"/>
</dbReference>
<comment type="cofactor">
    <cofactor evidence="2">
        <name>Zn(2+)</name>
        <dbReference type="ChEBI" id="CHEBI:29105"/>
    </cofactor>
    <text evidence="2">Binds 1 zinc ion per subunit.</text>
</comment>
<evidence type="ECO:0000313" key="5">
    <source>
        <dbReference type="EMBL" id="KAJ8322005.1"/>
    </source>
</evidence>
<dbReference type="EC" id="3.4.24.-" evidence="2"/>
<protein>
    <recommendedName>
        <fullName evidence="2">Metalloendopeptidase</fullName>
        <ecNumber evidence="2">3.4.24.-</ecNumber>
    </recommendedName>
</protein>
<organism evidence="5 6">
    <name type="scientific">Tegillarca granosa</name>
    <name type="common">Malaysian cockle</name>
    <name type="synonym">Anadara granosa</name>
    <dbReference type="NCBI Taxonomy" id="220873"/>
    <lineage>
        <taxon>Eukaryota</taxon>
        <taxon>Metazoa</taxon>
        <taxon>Spiralia</taxon>
        <taxon>Lophotrochozoa</taxon>
        <taxon>Mollusca</taxon>
        <taxon>Bivalvia</taxon>
        <taxon>Autobranchia</taxon>
        <taxon>Pteriomorphia</taxon>
        <taxon>Arcoida</taxon>
        <taxon>Arcoidea</taxon>
        <taxon>Arcidae</taxon>
        <taxon>Tegillarca</taxon>
    </lineage>
</organism>
<dbReference type="InterPro" id="IPR051560">
    <property type="entry name" value="MAM_domain-containing"/>
</dbReference>
<dbReference type="InterPro" id="IPR000998">
    <property type="entry name" value="MAM_dom"/>
</dbReference>
<evidence type="ECO:0000313" key="6">
    <source>
        <dbReference type="Proteomes" id="UP001217089"/>
    </source>
</evidence>